<keyword evidence="6" id="KW-0479">Metal-binding</keyword>
<comment type="catalytic activity">
    <reaction evidence="9">
        <text>adenosine + H2O + H(+) = inosine + NH4(+)</text>
        <dbReference type="Rhea" id="RHEA:24408"/>
        <dbReference type="ChEBI" id="CHEBI:15377"/>
        <dbReference type="ChEBI" id="CHEBI:15378"/>
        <dbReference type="ChEBI" id="CHEBI:16335"/>
        <dbReference type="ChEBI" id="CHEBI:17596"/>
        <dbReference type="ChEBI" id="CHEBI:28938"/>
        <dbReference type="EC" id="3.5.4.4"/>
    </reaction>
    <physiologicalReaction direction="left-to-right" evidence="9">
        <dbReference type="Rhea" id="RHEA:24409"/>
    </physiologicalReaction>
</comment>
<evidence type="ECO:0000256" key="2">
    <source>
        <dbReference type="ARBA" id="ARBA00001947"/>
    </source>
</evidence>
<evidence type="ECO:0000256" key="5">
    <source>
        <dbReference type="ARBA" id="ARBA00022679"/>
    </source>
</evidence>
<dbReference type="NCBIfam" id="TIGR00726">
    <property type="entry name" value="peptidoglycan editing factor PgeF"/>
    <property type="match status" value="1"/>
</dbReference>
<dbReference type="GO" id="GO:0016787">
    <property type="term" value="F:hydrolase activity"/>
    <property type="evidence" value="ECO:0007669"/>
    <property type="project" value="UniProtKB-KW"/>
</dbReference>
<name>A0A2T0W8F1_9LACT</name>
<evidence type="ECO:0000256" key="6">
    <source>
        <dbReference type="ARBA" id="ARBA00022723"/>
    </source>
</evidence>
<comment type="caution">
    <text evidence="13">The sequence shown here is derived from an EMBL/GenBank/DDBJ whole genome shotgun (WGS) entry which is preliminary data.</text>
</comment>
<evidence type="ECO:0000256" key="10">
    <source>
        <dbReference type="ARBA" id="ARBA00048968"/>
    </source>
</evidence>
<evidence type="ECO:0000256" key="11">
    <source>
        <dbReference type="ARBA" id="ARBA00049893"/>
    </source>
</evidence>
<keyword evidence="5" id="KW-0808">Transferase</keyword>
<dbReference type="OrthoDB" id="4279at2"/>
<dbReference type="EMBL" id="PVTO01000007">
    <property type="protein sequence ID" value="PRY82991.1"/>
    <property type="molecule type" value="Genomic_DNA"/>
</dbReference>
<dbReference type="InterPro" id="IPR038371">
    <property type="entry name" value="Cu_polyphenol_OxRdtase_sf"/>
</dbReference>
<evidence type="ECO:0000256" key="9">
    <source>
        <dbReference type="ARBA" id="ARBA00047989"/>
    </source>
</evidence>
<protein>
    <recommendedName>
        <fullName evidence="12">Purine nucleoside phosphorylase</fullName>
    </recommendedName>
</protein>
<evidence type="ECO:0000313" key="13">
    <source>
        <dbReference type="EMBL" id="PRY82991.1"/>
    </source>
</evidence>
<gene>
    <name evidence="13" type="ORF">CLV38_10765</name>
</gene>
<evidence type="ECO:0000256" key="3">
    <source>
        <dbReference type="ARBA" id="ARBA00003215"/>
    </source>
</evidence>
<evidence type="ECO:0000256" key="12">
    <source>
        <dbReference type="RuleBase" id="RU361274"/>
    </source>
</evidence>
<accession>A0A2T0W8F1</accession>
<dbReference type="CDD" id="cd16833">
    <property type="entry name" value="YfiH"/>
    <property type="match status" value="1"/>
</dbReference>
<comment type="function">
    <text evidence="3">Purine nucleoside enzyme that catalyzes the phosphorolysis of adenosine and inosine nucleosides, yielding D-ribose 1-phosphate and the respective free bases, adenine and hypoxanthine. Also catalyzes the phosphorolysis of S-methyl-5'-thioadenosine into adenine and S-methyl-5-thio-alpha-D-ribose 1-phosphate. Also has adenosine deaminase activity.</text>
</comment>
<comment type="similarity">
    <text evidence="4 12">Belongs to the purine nucleoside phosphorylase YfiH/LACC1 family.</text>
</comment>
<comment type="cofactor">
    <cofactor evidence="2">
        <name>Zn(2+)</name>
        <dbReference type="ChEBI" id="CHEBI:29105"/>
    </cofactor>
</comment>
<dbReference type="SUPFAM" id="SSF64438">
    <property type="entry name" value="CNF1/YfiH-like putative cysteine hydrolases"/>
    <property type="match status" value="1"/>
</dbReference>
<comment type="catalytic activity">
    <reaction evidence="10">
        <text>adenosine + phosphate = alpha-D-ribose 1-phosphate + adenine</text>
        <dbReference type="Rhea" id="RHEA:27642"/>
        <dbReference type="ChEBI" id="CHEBI:16335"/>
        <dbReference type="ChEBI" id="CHEBI:16708"/>
        <dbReference type="ChEBI" id="CHEBI:43474"/>
        <dbReference type="ChEBI" id="CHEBI:57720"/>
        <dbReference type="EC" id="2.4.2.1"/>
    </reaction>
    <physiologicalReaction direction="left-to-right" evidence="10">
        <dbReference type="Rhea" id="RHEA:27643"/>
    </physiologicalReaction>
</comment>
<dbReference type="PANTHER" id="PTHR30616">
    <property type="entry name" value="UNCHARACTERIZED PROTEIN YFIH"/>
    <property type="match status" value="1"/>
</dbReference>
<comment type="catalytic activity">
    <reaction evidence="11">
        <text>S-methyl-5'-thioadenosine + phosphate = 5-(methylsulfanyl)-alpha-D-ribose 1-phosphate + adenine</text>
        <dbReference type="Rhea" id="RHEA:11852"/>
        <dbReference type="ChEBI" id="CHEBI:16708"/>
        <dbReference type="ChEBI" id="CHEBI:17509"/>
        <dbReference type="ChEBI" id="CHEBI:43474"/>
        <dbReference type="ChEBI" id="CHEBI:58533"/>
        <dbReference type="EC" id="2.4.2.28"/>
    </reaction>
    <physiologicalReaction direction="left-to-right" evidence="11">
        <dbReference type="Rhea" id="RHEA:11853"/>
    </physiologicalReaction>
</comment>
<dbReference type="Proteomes" id="UP000238205">
    <property type="component" value="Unassembled WGS sequence"/>
</dbReference>
<organism evidence="13 14">
    <name type="scientific">Alkalibacterium olivapovliticus</name>
    <dbReference type="NCBI Taxonomy" id="99907"/>
    <lineage>
        <taxon>Bacteria</taxon>
        <taxon>Bacillati</taxon>
        <taxon>Bacillota</taxon>
        <taxon>Bacilli</taxon>
        <taxon>Lactobacillales</taxon>
        <taxon>Carnobacteriaceae</taxon>
        <taxon>Alkalibacterium</taxon>
    </lineage>
</organism>
<proteinExistence type="inferred from homology"/>
<sequence>MHSKLLEHYGVKTKIAGSDYNFRYQTAGKNVVDDMTRLLDELQVKPEEVYTGQQLHTATIAYADGVNGDPFVFGRTFKETDGLLTDKVGIGLLIKYADCTPIILYDPVNKLLANVHSGWRGTTKCISTKAIEQMINEYGSKPENIVAYVGPSIDQKNYEVGAEVYEEFRDFTDRDQFFTKKGEKYTLSMLDANVDSLIKAGIKPGNMEIERASTFTDDRLHSARKEGQHYQLNGLFAMMTI</sequence>
<keyword evidence="8" id="KW-0862">Zinc</keyword>
<dbReference type="GO" id="GO:0005507">
    <property type="term" value="F:copper ion binding"/>
    <property type="evidence" value="ECO:0007669"/>
    <property type="project" value="TreeGrafter"/>
</dbReference>
<dbReference type="GO" id="GO:0017061">
    <property type="term" value="F:S-methyl-5-thioadenosine phosphorylase activity"/>
    <property type="evidence" value="ECO:0007669"/>
    <property type="project" value="UniProtKB-EC"/>
</dbReference>
<keyword evidence="7" id="KW-0378">Hydrolase</keyword>
<dbReference type="PANTHER" id="PTHR30616:SF2">
    <property type="entry name" value="PURINE NUCLEOSIDE PHOSPHORYLASE LACC1"/>
    <property type="match status" value="1"/>
</dbReference>
<dbReference type="Gene3D" id="3.60.140.10">
    <property type="entry name" value="CNF1/YfiH-like putative cysteine hydrolases"/>
    <property type="match status" value="1"/>
</dbReference>
<dbReference type="RefSeq" id="WP_106192312.1">
    <property type="nucleotide sequence ID" value="NZ_PVTO01000007.1"/>
</dbReference>
<dbReference type="InterPro" id="IPR003730">
    <property type="entry name" value="Cu_polyphenol_OxRdtase"/>
</dbReference>
<evidence type="ECO:0000256" key="1">
    <source>
        <dbReference type="ARBA" id="ARBA00000553"/>
    </source>
</evidence>
<dbReference type="InterPro" id="IPR011324">
    <property type="entry name" value="Cytotoxic_necrot_fac-like_cat"/>
</dbReference>
<comment type="catalytic activity">
    <reaction evidence="1">
        <text>inosine + phosphate = alpha-D-ribose 1-phosphate + hypoxanthine</text>
        <dbReference type="Rhea" id="RHEA:27646"/>
        <dbReference type="ChEBI" id="CHEBI:17368"/>
        <dbReference type="ChEBI" id="CHEBI:17596"/>
        <dbReference type="ChEBI" id="CHEBI:43474"/>
        <dbReference type="ChEBI" id="CHEBI:57720"/>
        <dbReference type="EC" id="2.4.2.1"/>
    </reaction>
    <physiologicalReaction direction="left-to-right" evidence="1">
        <dbReference type="Rhea" id="RHEA:27647"/>
    </physiologicalReaction>
</comment>
<dbReference type="Pfam" id="PF02578">
    <property type="entry name" value="Cu-oxidase_4"/>
    <property type="match status" value="1"/>
</dbReference>
<dbReference type="AlphaFoldDB" id="A0A2T0W8F1"/>
<evidence type="ECO:0000256" key="8">
    <source>
        <dbReference type="ARBA" id="ARBA00022833"/>
    </source>
</evidence>
<evidence type="ECO:0000256" key="7">
    <source>
        <dbReference type="ARBA" id="ARBA00022801"/>
    </source>
</evidence>
<keyword evidence="14" id="KW-1185">Reference proteome</keyword>
<evidence type="ECO:0000313" key="14">
    <source>
        <dbReference type="Proteomes" id="UP000238205"/>
    </source>
</evidence>
<reference evidence="13 14" key="1">
    <citation type="submission" date="2018-03" db="EMBL/GenBank/DDBJ databases">
        <title>Genomic Encyclopedia of Archaeal and Bacterial Type Strains, Phase II (KMG-II): from individual species to whole genera.</title>
        <authorList>
            <person name="Goeker M."/>
        </authorList>
    </citation>
    <scope>NUCLEOTIDE SEQUENCE [LARGE SCALE GENOMIC DNA]</scope>
    <source>
        <strain evidence="13 14">DSM 13175</strain>
    </source>
</reference>
<evidence type="ECO:0000256" key="4">
    <source>
        <dbReference type="ARBA" id="ARBA00007353"/>
    </source>
</evidence>